<feature type="domain" description="Flagellar basal body rod protein N-terminal" evidence="7">
    <location>
        <begin position="10"/>
        <end position="36"/>
    </location>
</feature>
<keyword evidence="6" id="KW-0975">Bacterial flagellum</keyword>
<dbReference type="OrthoDB" id="9802553at2"/>
<evidence type="ECO:0000256" key="3">
    <source>
        <dbReference type="ARBA" id="ARBA00009677"/>
    </source>
</evidence>
<dbReference type="EMBL" id="NIOF01000003">
    <property type="protein sequence ID" value="OWQ91321.1"/>
    <property type="molecule type" value="Genomic_DNA"/>
</dbReference>
<evidence type="ECO:0000259" key="9">
    <source>
        <dbReference type="Pfam" id="PF22638"/>
    </source>
</evidence>
<feature type="domain" description="Flagellar basal-body/hook protein C-terminal" evidence="8">
    <location>
        <begin position="616"/>
        <end position="654"/>
    </location>
</feature>
<reference evidence="10 11" key="1">
    <citation type="journal article" date="2008" name="Int. J. Syst. Evol. Microbiol.">
        <title>Description of Roseateles aquatilis sp. nov. and Roseateles terrae sp. nov., in the class Betaproteobacteria, and emended description of the genus Roseateles.</title>
        <authorList>
            <person name="Gomila M."/>
            <person name="Bowien B."/>
            <person name="Falsen E."/>
            <person name="Moore E.R."/>
            <person name="Lalucat J."/>
        </authorList>
    </citation>
    <scope>NUCLEOTIDE SEQUENCE [LARGE SCALE GENOMIC DNA]</scope>
    <source>
        <strain evidence="10 11">CCUG 48205</strain>
    </source>
</reference>
<dbReference type="NCBIfam" id="TIGR02492">
    <property type="entry name" value="flgK_ends"/>
    <property type="match status" value="1"/>
</dbReference>
<name>A0A246JFL8_9BURK</name>
<comment type="caution">
    <text evidence="10">The sequence shown here is derived from an EMBL/GenBank/DDBJ whole genome shotgun (WGS) entry which is preliminary data.</text>
</comment>
<dbReference type="PANTHER" id="PTHR30033:SF1">
    <property type="entry name" value="FLAGELLAR HOOK-ASSOCIATED PROTEIN 1"/>
    <property type="match status" value="1"/>
</dbReference>
<dbReference type="RefSeq" id="WP_088384549.1">
    <property type="nucleotide sequence ID" value="NZ_NIOF01000003.1"/>
</dbReference>
<organism evidence="10 11">
    <name type="scientific">Roseateles aquatilis</name>
    <dbReference type="NCBI Taxonomy" id="431061"/>
    <lineage>
        <taxon>Bacteria</taxon>
        <taxon>Pseudomonadati</taxon>
        <taxon>Pseudomonadota</taxon>
        <taxon>Betaproteobacteria</taxon>
        <taxon>Burkholderiales</taxon>
        <taxon>Sphaerotilaceae</taxon>
        <taxon>Roseateles</taxon>
    </lineage>
</organism>
<keyword evidence="11" id="KW-1185">Reference proteome</keyword>
<evidence type="ECO:0000256" key="2">
    <source>
        <dbReference type="ARBA" id="ARBA00004613"/>
    </source>
</evidence>
<keyword evidence="10" id="KW-0966">Cell projection</keyword>
<dbReference type="PRINTS" id="PR01005">
    <property type="entry name" value="FLGHOOKAP1"/>
</dbReference>
<dbReference type="GO" id="GO:0005576">
    <property type="term" value="C:extracellular region"/>
    <property type="evidence" value="ECO:0007669"/>
    <property type="project" value="UniProtKB-SubCell"/>
</dbReference>
<dbReference type="AlphaFoldDB" id="A0A246JFL8"/>
<evidence type="ECO:0000256" key="5">
    <source>
        <dbReference type="ARBA" id="ARBA00022525"/>
    </source>
</evidence>
<dbReference type="GO" id="GO:0005198">
    <property type="term" value="F:structural molecule activity"/>
    <property type="evidence" value="ECO:0007669"/>
    <property type="project" value="InterPro"/>
</dbReference>
<feature type="domain" description="Flagellar hook-associated protein FlgK helical" evidence="9">
    <location>
        <begin position="94"/>
        <end position="328"/>
    </location>
</feature>
<dbReference type="Pfam" id="PF22638">
    <property type="entry name" value="FlgK_D1"/>
    <property type="match status" value="1"/>
</dbReference>
<keyword evidence="10" id="KW-0282">Flagellum</keyword>
<dbReference type="InterPro" id="IPR001444">
    <property type="entry name" value="Flag_bb_rod_N"/>
</dbReference>
<dbReference type="InterPro" id="IPR010930">
    <property type="entry name" value="Flg_bb/hook_C_dom"/>
</dbReference>
<gene>
    <name evidence="10" type="ORF">CDN99_09095</name>
</gene>
<evidence type="ECO:0000259" key="7">
    <source>
        <dbReference type="Pfam" id="PF00460"/>
    </source>
</evidence>
<accession>A0A246JFL8</accession>
<sequence length="658" mass="68497">MSTSPLLSLGMRAMFANQAALQTIGQNIANANTPGYSRQDVVLTTPEGQFTGAGYFGKGVNVETVTRSHNEFLTREAAAAKSQAFMDTSMQSQLGQLEKLFPTGSDGLGQATNDFLNALVDVASRPSDPSARQVVLGKANDLAARFQSAGQQLADLQSGVVSDLNANVKQVNELAKQIAAANDQIARTAGTSHTPNDLLDKRDQLVSQLSQYVQVTTVDNARDGTVGVFIGGGQRLVLGGQAQELKVTPDPYDGARAQLSISDASGTRVLDDSTLTGGSLTALLRYQNTHLQDARNMLGQMATALATRVNEQQKLGVDLKAQAGGPLFTIANPTVLPAVTNRGDARVTASVSDGALVPALSFTITPDPTGTPDSYQIAVRPGGQPTLMSNDQIKAAYGISLSMTGTMQQGDSFLLEPVAGAAGSFKRALDDPAGLAAASPIVATTSIDNKGTATVDSLYAVNAKFDKSKQPATVQFGTVNADNSINYTITLSDNTSVSGTWKAGGAIGNDPANGVDLGFELRMNGVPREGDKIALDVSDKVVSTNNGNAKAFLALQTTPFVGKQLQADGTTSRGQTVTEAYAAAMADIGSRVQGADYLAQVSTSVASDAEATRSSQAGVNLDEEAAKLMQFQQGYQAAAKMLQAAQSLFDQLLSVVGR</sequence>
<dbReference type="InterPro" id="IPR053927">
    <property type="entry name" value="FlgK_helical"/>
</dbReference>
<evidence type="ECO:0000313" key="11">
    <source>
        <dbReference type="Proteomes" id="UP000197468"/>
    </source>
</evidence>
<keyword evidence="5" id="KW-0964">Secreted</keyword>
<evidence type="ECO:0000259" key="8">
    <source>
        <dbReference type="Pfam" id="PF06429"/>
    </source>
</evidence>
<dbReference type="InterPro" id="IPR002371">
    <property type="entry name" value="FlgK"/>
</dbReference>
<comment type="similarity">
    <text evidence="3">Belongs to the flagella basal body rod proteins family.</text>
</comment>
<dbReference type="Pfam" id="PF06429">
    <property type="entry name" value="Flg_bbr_C"/>
    <property type="match status" value="1"/>
</dbReference>
<comment type="subcellular location">
    <subcellularLocation>
        <location evidence="1">Bacterial flagellum</location>
    </subcellularLocation>
    <subcellularLocation>
        <location evidence="2">Secreted</location>
    </subcellularLocation>
</comment>
<dbReference type="GO" id="GO:0009424">
    <property type="term" value="C:bacterial-type flagellum hook"/>
    <property type="evidence" value="ECO:0007669"/>
    <property type="project" value="InterPro"/>
</dbReference>
<evidence type="ECO:0000313" key="10">
    <source>
        <dbReference type="EMBL" id="OWQ91321.1"/>
    </source>
</evidence>
<evidence type="ECO:0000256" key="1">
    <source>
        <dbReference type="ARBA" id="ARBA00004365"/>
    </source>
</evidence>
<dbReference type="SUPFAM" id="SSF64518">
    <property type="entry name" value="Phase 1 flagellin"/>
    <property type="match status" value="2"/>
</dbReference>
<dbReference type="Pfam" id="PF00460">
    <property type="entry name" value="Flg_bb_rod"/>
    <property type="match status" value="1"/>
</dbReference>
<proteinExistence type="inferred from homology"/>
<protein>
    <recommendedName>
        <fullName evidence="4">Flagellar hook-associated protein 1</fullName>
    </recommendedName>
</protein>
<dbReference type="GO" id="GO:0044780">
    <property type="term" value="P:bacterial-type flagellum assembly"/>
    <property type="evidence" value="ECO:0007669"/>
    <property type="project" value="InterPro"/>
</dbReference>
<dbReference type="Proteomes" id="UP000197468">
    <property type="component" value="Unassembled WGS sequence"/>
</dbReference>
<keyword evidence="10" id="KW-0969">Cilium</keyword>
<evidence type="ECO:0000256" key="6">
    <source>
        <dbReference type="ARBA" id="ARBA00023143"/>
    </source>
</evidence>
<evidence type="ECO:0000256" key="4">
    <source>
        <dbReference type="ARBA" id="ARBA00016244"/>
    </source>
</evidence>
<dbReference type="PANTHER" id="PTHR30033">
    <property type="entry name" value="FLAGELLAR HOOK-ASSOCIATED PROTEIN 1"/>
    <property type="match status" value="1"/>
</dbReference>